<feature type="region of interest" description="Disordered" evidence="1">
    <location>
        <begin position="419"/>
        <end position="444"/>
    </location>
</feature>
<reference evidence="2" key="1">
    <citation type="submission" date="2021-01" db="EMBL/GenBank/DDBJ databases">
        <authorList>
            <person name="Corre E."/>
            <person name="Pelletier E."/>
            <person name="Niang G."/>
            <person name="Scheremetjew M."/>
            <person name="Finn R."/>
            <person name="Kale V."/>
            <person name="Holt S."/>
            <person name="Cochrane G."/>
            <person name="Meng A."/>
            <person name="Brown T."/>
            <person name="Cohen L."/>
        </authorList>
    </citation>
    <scope>NUCLEOTIDE SEQUENCE</scope>
    <source>
        <strain evidence="2">GSO104</strain>
    </source>
</reference>
<feature type="compositionally biased region" description="Polar residues" evidence="1">
    <location>
        <begin position="429"/>
        <end position="441"/>
    </location>
</feature>
<dbReference type="AlphaFoldDB" id="A0A7S4WB28"/>
<evidence type="ECO:0000256" key="1">
    <source>
        <dbReference type="SAM" id="MobiDB-lite"/>
    </source>
</evidence>
<proteinExistence type="predicted"/>
<gene>
    <name evidence="2" type="ORF">DBRI00130_LOCUS43382</name>
</gene>
<protein>
    <submittedName>
        <fullName evidence="2">Uncharacterized protein</fullName>
    </submittedName>
</protein>
<feature type="region of interest" description="Disordered" evidence="1">
    <location>
        <begin position="196"/>
        <end position="233"/>
    </location>
</feature>
<feature type="compositionally biased region" description="Basic and acidic residues" evidence="1">
    <location>
        <begin position="211"/>
        <end position="226"/>
    </location>
</feature>
<organism evidence="2">
    <name type="scientific">Ditylum brightwellii</name>
    <dbReference type="NCBI Taxonomy" id="49249"/>
    <lineage>
        <taxon>Eukaryota</taxon>
        <taxon>Sar</taxon>
        <taxon>Stramenopiles</taxon>
        <taxon>Ochrophyta</taxon>
        <taxon>Bacillariophyta</taxon>
        <taxon>Mediophyceae</taxon>
        <taxon>Lithodesmiophycidae</taxon>
        <taxon>Lithodesmiales</taxon>
        <taxon>Lithodesmiaceae</taxon>
        <taxon>Ditylum</taxon>
    </lineage>
</organism>
<evidence type="ECO:0000313" key="2">
    <source>
        <dbReference type="EMBL" id="CAE4667076.1"/>
    </source>
</evidence>
<name>A0A7S4WB28_9STRA</name>
<feature type="compositionally biased region" description="Basic and acidic residues" evidence="1">
    <location>
        <begin position="1"/>
        <end position="15"/>
    </location>
</feature>
<dbReference type="EMBL" id="HBNS01060278">
    <property type="protein sequence ID" value="CAE4667076.1"/>
    <property type="molecule type" value="Transcribed_RNA"/>
</dbReference>
<sequence>MQPEKARTAGRDHSSPVKSAELMSEEGDLTMSVQPTPKIVDANNTQGLNDSVKIFLQRVESIVRSEDFRSKMSDESDDDLNDELEYLYQVEKELRDEMECFDLPFEDNNNESSLGETRDTGLNNAEYVSNNSMTSSYSTTLPENVIEATKIQRDGKRDHAGKREIYSSWRQIFSSFSSERGLAPLAESYEILADANSAPQNDTHTRMALSDQKERSVEGQPSREEENFSPSQSLIQAASDVDRAEKELASFLHSEQVSRNMDHGDSSNIFSSQQGLPSPAESRVADGILDELSRDEKKTTHNDETHHSMAVSDHKVTFIKRRPKLERDSFSPSRSIIQIASDVDRAEKELASFLNSQKSGDAVQPVLLGRHRSASIIGDLEKLSKSVRDLRAEMKKATGSYQGTFVLDEVPPTIQEISPEMSESKDKSISSPQSRDLQHLSSDFYDDAPKSQKILECLLSRLLCRSRHRRGKT</sequence>
<feature type="region of interest" description="Disordered" evidence="1">
    <location>
        <begin position="1"/>
        <end position="25"/>
    </location>
</feature>
<accession>A0A7S4WB28</accession>